<name>A0ABU2NSX1_9ACTN</name>
<dbReference type="RefSeq" id="WP_311673855.1">
    <property type="nucleotide sequence ID" value="NZ_JAVREQ010000012.1"/>
</dbReference>
<dbReference type="EMBL" id="JAVREQ010000012">
    <property type="protein sequence ID" value="MDT0380082.1"/>
    <property type="molecule type" value="Genomic_DNA"/>
</dbReference>
<organism evidence="2 3">
    <name type="scientific">Streptomyces hazeniae</name>
    <dbReference type="NCBI Taxonomy" id="3075538"/>
    <lineage>
        <taxon>Bacteria</taxon>
        <taxon>Bacillati</taxon>
        <taxon>Actinomycetota</taxon>
        <taxon>Actinomycetes</taxon>
        <taxon>Kitasatosporales</taxon>
        <taxon>Streptomycetaceae</taxon>
        <taxon>Streptomyces</taxon>
    </lineage>
</organism>
<evidence type="ECO:0000313" key="3">
    <source>
        <dbReference type="Proteomes" id="UP001183414"/>
    </source>
</evidence>
<protein>
    <submittedName>
        <fullName evidence="2">Uncharacterized protein</fullName>
    </submittedName>
</protein>
<reference evidence="3" key="1">
    <citation type="submission" date="2023-07" db="EMBL/GenBank/DDBJ databases">
        <title>30 novel species of actinomycetes from the DSMZ collection.</title>
        <authorList>
            <person name="Nouioui I."/>
        </authorList>
    </citation>
    <scope>NUCLEOTIDE SEQUENCE [LARGE SCALE GENOMIC DNA]</scope>
    <source>
        <strain evidence="3">DSM 42041</strain>
    </source>
</reference>
<evidence type="ECO:0000313" key="2">
    <source>
        <dbReference type="EMBL" id="MDT0380082.1"/>
    </source>
</evidence>
<feature type="compositionally biased region" description="Pro residues" evidence="1">
    <location>
        <begin position="15"/>
        <end position="27"/>
    </location>
</feature>
<dbReference type="Proteomes" id="UP001183414">
    <property type="component" value="Unassembled WGS sequence"/>
</dbReference>
<comment type="caution">
    <text evidence="2">The sequence shown here is derived from an EMBL/GenBank/DDBJ whole genome shotgun (WGS) entry which is preliminary data.</text>
</comment>
<gene>
    <name evidence="2" type="ORF">RM572_15070</name>
</gene>
<accession>A0ABU2NSX1</accession>
<keyword evidence="3" id="KW-1185">Reference proteome</keyword>
<feature type="compositionally biased region" description="Basic and acidic residues" evidence="1">
    <location>
        <begin position="1"/>
        <end position="11"/>
    </location>
</feature>
<feature type="compositionally biased region" description="Low complexity" evidence="1">
    <location>
        <begin position="69"/>
        <end position="92"/>
    </location>
</feature>
<sequence length="210" mass="21077">MAVVHPDDCHRSLPMPLPATPPTPSAPARPRRRGRSPLLVVCLAGLLATGCAQPGETRGTPGEAGPKDASPSGPAASTPSASPSPSRSASVSPPLPAAADGEDLRACADGSCEVEVSGPATVPLPDRFGLGTLRVTSVGDEDVRMLTTLTRSGFSSNGGCAATITGATADMPAHVRLTCPVGEEAVVNEMSLEVGGIRDGSTVLRIRPAG</sequence>
<evidence type="ECO:0000256" key="1">
    <source>
        <dbReference type="SAM" id="MobiDB-lite"/>
    </source>
</evidence>
<feature type="region of interest" description="Disordered" evidence="1">
    <location>
        <begin position="51"/>
        <end position="101"/>
    </location>
</feature>
<proteinExistence type="predicted"/>
<feature type="region of interest" description="Disordered" evidence="1">
    <location>
        <begin position="1"/>
        <end position="34"/>
    </location>
</feature>